<dbReference type="PIRSF" id="PIRSF006603">
    <property type="entry name" value="DinF"/>
    <property type="match status" value="1"/>
</dbReference>
<dbReference type="Proteomes" id="UP000623678">
    <property type="component" value="Unassembled WGS sequence"/>
</dbReference>
<dbReference type="Pfam" id="PF01554">
    <property type="entry name" value="MatE"/>
    <property type="match status" value="2"/>
</dbReference>
<dbReference type="GO" id="GO:0015297">
    <property type="term" value="F:antiporter activity"/>
    <property type="evidence" value="ECO:0007669"/>
    <property type="project" value="InterPro"/>
</dbReference>
<proteinExistence type="predicted"/>
<feature type="transmembrane region" description="Helical" evidence="7">
    <location>
        <begin position="164"/>
        <end position="184"/>
    </location>
</feature>
<dbReference type="GO" id="GO:0042910">
    <property type="term" value="F:xenobiotic transmembrane transporter activity"/>
    <property type="evidence" value="ECO:0007669"/>
    <property type="project" value="InterPro"/>
</dbReference>
<dbReference type="EMBL" id="JACRTD010000008">
    <property type="protein sequence ID" value="MBC8586152.1"/>
    <property type="molecule type" value="Genomic_DNA"/>
</dbReference>
<keyword evidence="5 7" id="KW-1133">Transmembrane helix</keyword>
<evidence type="ECO:0000256" key="3">
    <source>
        <dbReference type="ARBA" id="ARBA00022475"/>
    </source>
</evidence>
<feature type="transmembrane region" description="Helical" evidence="7">
    <location>
        <begin position="390"/>
        <end position="412"/>
    </location>
</feature>
<evidence type="ECO:0000256" key="7">
    <source>
        <dbReference type="SAM" id="Phobius"/>
    </source>
</evidence>
<feature type="transmembrane region" description="Helical" evidence="7">
    <location>
        <begin position="133"/>
        <end position="152"/>
    </location>
</feature>
<evidence type="ECO:0000313" key="9">
    <source>
        <dbReference type="Proteomes" id="UP000623678"/>
    </source>
</evidence>
<dbReference type="PANTHER" id="PTHR42925">
    <property type="entry name" value="MULTIDRUG AND TOXIN EFFLUX PROTEIN MATE FAMILY"/>
    <property type="match status" value="1"/>
</dbReference>
<feature type="transmembrane region" description="Helical" evidence="7">
    <location>
        <begin position="285"/>
        <end position="306"/>
    </location>
</feature>
<keyword evidence="2" id="KW-0813">Transport</keyword>
<evidence type="ECO:0000256" key="6">
    <source>
        <dbReference type="ARBA" id="ARBA00023136"/>
    </source>
</evidence>
<dbReference type="AlphaFoldDB" id="A0A926IDC6"/>
<dbReference type="CDD" id="cd13134">
    <property type="entry name" value="MATE_like_8"/>
    <property type="match status" value="1"/>
</dbReference>
<evidence type="ECO:0000256" key="5">
    <source>
        <dbReference type="ARBA" id="ARBA00022989"/>
    </source>
</evidence>
<name>A0A926IDC6_9FIRM</name>
<dbReference type="InterPro" id="IPR002528">
    <property type="entry name" value="MATE_fam"/>
</dbReference>
<keyword evidence="9" id="KW-1185">Reference proteome</keyword>
<protein>
    <submittedName>
        <fullName evidence="8">MATE family efflux transporter</fullName>
    </submittedName>
</protein>
<organism evidence="8 9">
    <name type="scientific">Youxingia wuxianensis</name>
    <dbReference type="NCBI Taxonomy" id="2763678"/>
    <lineage>
        <taxon>Bacteria</taxon>
        <taxon>Bacillati</taxon>
        <taxon>Bacillota</taxon>
        <taxon>Clostridia</taxon>
        <taxon>Eubacteriales</taxon>
        <taxon>Oscillospiraceae</taxon>
        <taxon>Youxingia</taxon>
    </lineage>
</organism>
<keyword evidence="6 7" id="KW-0472">Membrane</keyword>
<dbReference type="NCBIfam" id="TIGR00797">
    <property type="entry name" value="matE"/>
    <property type="match status" value="1"/>
</dbReference>
<reference evidence="8" key="1">
    <citation type="submission" date="2020-08" db="EMBL/GenBank/DDBJ databases">
        <title>Genome public.</title>
        <authorList>
            <person name="Liu C."/>
            <person name="Sun Q."/>
        </authorList>
    </citation>
    <scope>NUCLEOTIDE SEQUENCE</scope>
    <source>
        <strain evidence="8">NSJ-64</strain>
    </source>
</reference>
<sequence length="452" mass="49403">MKLFVRDGTFYKTLVAIAAPVALQNLITFMVSMMDTIMIGALGEVQLSATSIANQLWFILMEICFGVAGGANVISAQYWGKGDVGIIRRIQSITYKTLLVVSVLCSCIALFLPGQFMSVFTTDQGVIEYGIQYLQIIGFSYPLYALASAGIMQLRSIGTVKISVVVYLTSLVVNTFLNWVLIFGNLGAPRMEVRGGALATCVARMFEFGIVTFYVFKVEDKVKFGLKDLRANNRHLYKMYVSQVVPVTCNEMLWVVGSTMVSIVIGRMGTQFVAANSIYSVLNQLVMVSIFGVGSATATIIGNTIGTGEYEMAKERSVTFMVIGALLGVIGTLLTLALGPVMLILYQNIPEATKTLVSQLTVVGSIIVFFQAMAVVSMMGVLRAGGDNKFVLVADVIFMWCISIPLGFLTGFKLGWTPPAVYAVLKCDEVLKTLISAVRVFRFRWLQDITLR</sequence>
<feature type="transmembrane region" description="Helical" evidence="7">
    <location>
        <begin position="196"/>
        <end position="216"/>
    </location>
</feature>
<comment type="subcellular location">
    <subcellularLocation>
        <location evidence="1">Cell membrane</location>
        <topology evidence="1">Multi-pass membrane protein</topology>
    </subcellularLocation>
</comment>
<evidence type="ECO:0000256" key="2">
    <source>
        <dbReference type="ARBA" id="ARBA00022448"/>
    </source>
</evidence>
<dbReference type="RefSeq" id="WP_262395874.1">
    <property type="nucleotide sequence ID" value="NZ_JACRTD010000008.1"/>
</dbReference>
<dbReference type="GO" id="GO:0005886">
    <property type="term" value="C:plasma membrane"/>
    <property type="evidence" value="ECO:0007669"/>
    <property type="project" value="UniProtKB-SubCell"/>
</dbReference>
<gene>
    <name evidence="8" type="ORF">H8705_11220</name>
</gene>
<feature type="transmembrane region" description="Helical" evidence="7">
    <location>
        <begin position="55"/>
        <end position="74"/>
    </location>
</feature>
<feature type="transmembrane region" description="Helical" evidence="7">
    <location>
        <begin position="21"/>
        <end position="43"/>
    </location>
</feature>
<keyword evidence="4 7" id="KW-0812">Transmembrane</keyword>
<evidence type="ECO:0000313" key="8">
    <source>
        <dbReference type="EMBL" id="MBC8586152.1"/>
    </source>
</evidence>
<dbReference type="PANTHER" id="PTHR42925:SF2">
    <property type="entry name" value="NA+ DRIVEN MULTIDRUG EFFLUX PUMP"/>
    <property type="match status" value="1"/>
</dbReference>
<keyword evidence="3" id="KW-1003">Cell membrane</keyword>
<feature type="transmembrane region" description="Helical" evidence="7">
    <location>
        <begin position="95"/>
        <end position="113"/>
    </location>
</feature>
<dbReference type="InterPro" id="IPR048279">
    <property type="entry name" value="MdtK-like"/>
</dbReference>
<evidence type="ECO:0000256" key="4">
    <source>
        <dbReference type="ARBA" id="ARBA00022692"/>
    </source>
</evidence>
<accession>A0A926IDC6</accession>
<evidence type="ECO:0000256" key="1">
    <source>
        <dbReference type="ARBA" id="ARBA00004651"/>
    </source>
</evidence>
<feature type="transmembrane region" description="Helical" evidence="7">
    <location>
        <begin position="356"/>
        <end position="378"/>
    </location>
</feature>
<feature type="transmembrane region" description="Helical" evidence="7">
    <location>
        <begin position="237"/>
        <end position="265"/>
    </location>
</feature>
<comment type="caution">
    <text evidence="8">The sequence shown here is derived from an EMBL/GenBank/DDBJ whole genome shotgun (WGS) entry which is preliminary data.</text>
</comment>
<feature type="transmembrane region" description="Helical" evidence="7">
    <location>
        <begin position="318"/>
        <end position="344"/>
    </location>
</feature>
<dbReference type="InterPro" id="IPR047135">
    <property type="entry name" value="YsiQ"/>
</dbReference>